<organism evidence="1 2">
    <name type="scientific">Streptomyces pseudovenezuelae</name>
    <dbReference type="NCBI Taxonomy" id="67350"/>
    <lineage>
        <taxon>Bacteria</taxon>
        <taxon>Bacillati</taxon>
        <taxon>Actinomycetota</taxon>
        <taxon>Actinomycetes</taxon>
        <taxon>Kitasatosporales</taxon>
        <taxon>Streptomycetaceae</taxon>
        <taxon>Streptomyces</taxon>
        <taxon>Streptomyces aurantiacus group</taxon>
    </lineage>
</organism>
<accession>A0A117PMF5</accession>
<evidence type="ECO:0000313" key="2">
    <source>
        <dbReference type="Proteomes" id="UP000053039"/>
    </source>
</evidence>
<sequence length="66" mass="7355">MTGQGWDQAEFSCGRCGEHITATTEEEYLTRVLAHRTAHDLLDASSPELRARLLDLALAEVERVLT</sequence>
<evidence type="ECO:0000313" key="1">
    <source>
        <dbReference type="EMBL" id="KUM82378.1"/>
    </source>
</evidence>
<dbReference type="Pfam" id="PF19750">
    <property type="entry name" value="DUF6237"/>
    <property type="match status" value="1"/>
</dbReference>
<proteinExistence type="predicted"/>
<protein>
    <submittedName>
        <fullName evidence="1">Uncharacterized protein</fullName>
    </submittedName>
</protein>
<dbReference type="RefSeq" id="WP_037945321.1">
    <property type="nucleotide sequence ID" value="NZ_KQ948157.1"/>
</dbReference>
<dbReference type="Proteomes" id="UP000053039">
    <property type="component" value="Unassembled WGS sequence"/>
</dbReference>
<dbReference type="EMBL" id="LMWM01000055">
    <property type="protein sequence ID" value="KUM82378.1"/>
    <property type="molecule type" value="Genomic_DNA"/>
</dbReference>
<gene>
    <name evidence="1" type="ORF">AQI94_41885</name>
</gene>
<dbReference type="InterPro" id="IPR046204">
    <property type="entry name" value="DUF6237"/>
</dbReference>
<dbReference type="OrthoDB" id="4248993at2"/>
<reference evidence="1 2" key="1">
    <citation type="submission" date="2015-10" db="EMBL/GenBank/DDBJ databases">
        <title>Draft genome sequence of Streptomyces pseudovenezuelae DSM 40212, type strain for the species Streptomyces pseudovenezuelae.</title>
        <authorList>
            <person name="Ruckert C."/>
            <person name="Winkler A."/>
            <person name="Kalinowski J."/>
            <person name="Kampfer P."/>
            <person name="Glaeser S."/>
        </authorList>
    </citation>
    <scope>NUCLEOTIDE SEQUENCE [LARGE SCALE GENOMIC DNA]</scope>
    <source>
        <strain evidence="1 2">DSM 40212</strain>
    </source>
</reference>
<dbReference type="AlphaFoldDB" id="A0A117PMF5"/>
<comment type="caution">
    <text evidence="1">The sequence shown here is derived from an EMBL/GenBank/DDBJ whole genome shotgun (WGS) entry which is preliminary data.</text>
</comment>
<name>A0A117PMF5_9ACTN</name>